<evidence type="ECO:0000256" key="9">
    <source>
        <dbReference type="ARBA" id="ARBA00023136"/>
    </source>
</evidence>
<comment type="subcellular location">
    <subcellularLocation>
        <location evidence="1">Membrane</location>
        <topology evidence="1">Multi-pass membrane protein</topology>
    </subcellularLocation>
</comment>
<evidence type="ECO:0000256" key="6">
    <source>
        <dbReference type="ARBA" id="ARBA00022741"/>
    </source>
</evidence>
<evidence type="ECO:0000256" key="4">
    <source>
        <dbReference type="ARBA" id="ARBA00012363"/>
    </source>
</evidence>
<dbReference type="SUPFAM" id="SSF68923">
    <property type="entry name" value="PEP carboxykinase N-terminal domain"/>
    <property type="match status" value="1"/>
</dbReference>
<dbReference type="GO" id="GO:0000045">
    <property type="term" value="P:autophagosome assembly"/>
    <property type="evidence" value="ECO:0007669"/>
    <property type="project" value="TreeGrafter"/>
</dbReference>
<sequence length="758" mass="81992">MGRDERFPVWEAALGAGVAAAFAAGLVGVYLSMPDSDYSFLKLPRNLEELQILTGHLENYTSDYTLQVLVGYCAVYIFMQTFMIPGTIFMSLLAGALFGQLRGVALVVFAATAGASSCYFLSKMIGKPLVFTLWPDKLSFFQRQVAQRREKLLNYMLFLRVTPTLPNTFINLASPIVDVPYHTFLLGTLIGLIPAAYVTVRAGIALGELTSLSDLYDTQSIALLFLIGVVSVTPALLGKGEAQEKPSEMASSESSRADDATWVTQQPHCWPVGLPKLNWDRPHLRRCGEQAATAAAKHGQAGERWRGSGAPAHRICSGFFAAQPSPQRRRRRRASDSFSVLTIEAMRDYHLSKAYELHIPEDPEVSYGLKWAIAGKGVIVKDKVFHNLETSELQEGGATYPDCLSGIPLHVRGDVIGGVPGVSKAQFAKLLKLVTFHLSSISCLYVQDGAIGSSAECDAKVRVISDNPSAVMLLSNVLWKIPDRAISHDTSPLTIYATSSISNNVKTILGSGTQYANGFAAADIERSSLILCGKAFADSALVKDALTAMTAPILSARGGLPVPGWLLCFGGSIVLLFAPVEIMMSCLEIHNALLSIDCGVVISSKGSTVLFPTKARREPKLFTKPTAVIIVSSDSTGAIPSVSKLSAGQAAYHFLTGYHDGKFVPAYSRAPSPADPLALASSLFSHLKEDDTPAYLINAKHSGKYIDDNGFMKLLKLALSHNLPDIKTDDFRVGELKGKYRNFLSSKFGKCLPEEFSF</sequence>
<dbReference type="Pfam" id="PF01293">
    <property type="entry name" value="PEPCK_ATP"/>
    <property type="match status" value="1"/>
</dbReference>
<comment type="catalytic activity">
    <reaction evidence="11">
        <text>oxaloacetate + ATP = phosphoenolpyruvate + ADP + CO2</text>
        <dbReference type="Rhea" id="RHEA:18617"/>
        <dbReference type="ChEBI" id="CHEBI:16452"/>
        <dbReference type="ChEBI" id="CHEBI:16526"/>
        <dbReference type="ChEBI" id="CHEBI:30616"/>
        <dbReference type="ChEBI" id="CHEBI:58702"/>
        <dbReference type="ChEBI" id="CHEBI:456216"/>
        <dbReference type="EC" id="4.1.1.49"/>
    </reaction>
</comment>
<dbReference type="Proteomes" id="UP000604825">
    <property type="component" value="Unassembled WGS sequence"/>
</dbReference>
<gene>
    <name evidence="14" type="ORF">NCGR_LOCUS65144</name>
</gene>
<evidence type="ECO:0000256" key="12">
    <source>
        <dbReference type="SAM" id="Phobius"/>
    </source>
</evidence>
<dbReference type="GO" id="GO:0004612">
    <property type="term" value="F:phosphoenolpyruvate carboxykinase (ATP) activity"/>
    <property type="evidence" value="ECO:0007669"/>
    <property type="project" value="UniProtKB-EC"/>
</dbReference>
<dbReference type="Gene3D" id="3.90.228.20">
    <property type="match status" value="1"/>
</dbReference>
<dbReference type="FunFam" id="3.90.228.20:FF:000007">
    <property type="entry name" value="Uncharacterized protein"/>
    <property type="match status" value="1"/>
</dbReference>
<reference evidence="14" key="1">
    <citation type="submission" date="2020-10" db="EMBL/GenBank/DDBJ databases">
        <authorList>
            <person name="Han B."/>
            <person name="Lu T."/>
            <person name="Zhao Q."/>
            <person name="Huang X."/>
            <person name="Zhao Y."/>
        </authorList>
    </citation>
    <scope>NUCLEOTIDE SEQUENCE</scope>
</reference>
<keyword evidence="15" id="KW-1185">Reference proteome</keyword>
<dbReference type="PANTHER" id="PTHR43220">
    <property type="match status" value="1"/>
</dbReference>
<feature type="transmembrane region" description="Helical" evidence="12">
    <location>
        <begin position="104"/>
        <end position="122"/>
    </location>
</feature>
<evidence type="ECO:0000313" key="14">
    <source>
        <dbReference type="EMBL" id="CAD6341046.1"/>
    </source>
</evidence>
<feature type="domain" description="VTT" evidence="13">
    <location>
        <begin position="84"/>
        <end position="203"/>
    </location>
</feature>
<evidence type="ECO:0000256" key="5">
    <source>
        <dbReference type="ARBA" id="ARBA00022692"/>
    </source>
</evidence>
<feature type="transmembrane region" description="Helical" evidence="12">
    <location>
        <begin position="181"/>
        <end position="200"/>
    </location>
</feature>
<dbReference type="OrthoDB" id="68755at2759"/>
<evidence type="ECO:0000256" key="8">
    <source>
        <dbReference type="ARBA" id="ARBA00022989"/>
    </source>
</evidence>
<organism evidence="14 15">
    <name type="scientific">Miscanthus lutarioriparius</name>
    <dbReference type="NCBI Taxonomy" id="422564"/>
    <lineage>
        <taxon>Eukaryota</taxon>
        <taxon>Viridiplantae</taxon>
        <taxon>Streptophyta</taxon>
        <taxon>Embryophyta</taxon>
        <taxon>Tracheophyta</taxon>
        <taxon>Spermatophyta</taxon>
        <taxon>Magnoliopsida</taxon>
        <taxon>Liliopsida</taxon>
        <taxon>Poales</taxon>
        <taxon>Poaceae</taxon>
        <taxon>PACMAD clade</taxon>
        <taxon>Panicoideae</taxon>
        <taxon>Andropogonodae</taxon>
        <taxon>Andropogoneae</taxon>
        <taxon>Saccharinae</taxon>
        <taxon>Miscanthus</taxon>
    </lineage>
</organism>
<dbReference type="InterPro" id="IPR001272">
    <property type="entry name" value="PEP_carboxykinase_ATP"/>
</dbReference>
<dbReference type="GO" id="GO:0006094">
    <property type="term" value="P:gluconeogenesis"/>
    <property type="evidence" value="ECO:0007669"/>
    <property type="project" value="UniProtKB-UniPathway"/>
</dbReference>
<dbReference type="Pfam" id="PF09335">
    <property type="entry name" value="VTT_dom"/>
    <property type="match status" value="1"/>
</dbReference>
<feature type="transmembrane region" description="Helical" evidence="12">
    <location>
        <begin position="69"/>
        <end position="97"/>
    </location>
</feature>
<comment type="caution">
    <text evidence="14">The sequence shown here is derived from an EMBL/GenBank/DDBJ whole genome shotgun (WGS) entry which is preliminary data.</text>
</comment>
<dbReference type="InterPro" id="IPR013035">
    <property type="entry name" value="PEP_carboxykinase_C"/>
</dbReference>
<evidence type="ECO:0000256" key="10">
    <source>
        <dbReference type="ARBA" id="ARBA00023239"/>
    </source>
</evidence>
<dbReference type="InterPro" id="IPR008210">
    <property type="entry name" value="PEP_carboxykinase_N"/>
</dbReference>
<dbReference type="UniPathway" id="UPA00138"/>
<dbReference type="AlphaFoldDB" id="A0A811SJG7"/>
<keyword evidence="8 12" id="KW-1133">Transmembrane helix</keyword>
<dbReference type="PANTHER" id="PTHR43220:SF6">
    <property type="entry name" value="OS04G0592600 PROTEIN"/>
    <property type="match status" value="1"/>
</dbReference>
<proteinExistence type="inferred from homology"/>
<evidence type="ECO:0000256" key="7">
    <source>
        <dbReference type="ARBA" id="ARBA00022840"/>
    </source>
</evidence>
<protein>
    <recommendedName>
        <fullName evidence="4">phosphoenolpyruvate carboxykinase (ATP)</fullName>
        <ecNumber evidence="4">4.1.1.49</ecNumber>
    </recommendedName>
</protein>
<name>A0A811SJG7_9POAL</name>
<keyword evidence="10" id="KW-0456">Lyase</keyword>
<dbReference type="InterPro" id="IPR032816">
    <property type="entry name" value="VTT_dom"/>
</dbReference>
<dbReference type="GO" id="GO:0005524">
    <property type="term" value="F:ATP binding"/>
    <property type="evidence" value="ECO:0007669"/>
    <property type="project" value="UniProtKB-KW"/>
</dbReference>
<feature type="transmembrane region" description="Helical" evidence="12">
    <location>
        <begin position="12"/>
        <end position="33"/>
    </location>
</feature>
<evidence type="ECO:0000256" key="1">
    <source>
        <dbReference type="ARBA" id="ARBA00004141"/>
    </source>
</evidence>
<dbReference type="EC" id="4.1.1.49" evidence="4"/>
<dbReference type="EMBL" id="CAJGYO010000112">
    <property type="protein sequence ID" value="CAD6341046.1"/>
    <property type="molecule type" value="Genomic_DNA"/>
</dbReference>
<keyword evidence="5 12" id="KW-0812">Transmembrane</keyword>
<dbReference type="SUPFAM" id="SSF53795">
    <property type="entry name" value="PEP carboxykinase-like"/>
    <property type="match status" value="1"/>
</dbReference>
<keyword evidence="9 12" id="KW-0472">Membrane</keyword>
<dbReference type="GO" id="GO:0016020">
    <property type="term" value="C:membrane"/>
    <property type="evidence" value="ECO:0007669"/>
    <property type="project" value="UniProtKB-SubCell"/>
</dbReference>
<dbReference type="InterPro" id="IPR045014">
    <property type="entry name" value="TM41A/B"/>
</dbReference>
<feature type="transmembrane region" description="Helical" evidence="12">
    <location>
        <begin position="221"/>
        <end position="238"/>
    </location>
</feature>
<evidence type="ECO:0000256" key="2">
    <source>
        <dbReference type="ARBA" id="ARBA00004742"/>
    </source>
</evidence>
<comment type="pathway">
    <text evidence="2">Carbohydrate biosynthesis; gluconeogenesis.</text>
</comment>
<evidence type="ECO:0000256" key="3">
    <source>
        <dbReference type="ARBA" id="ARBA00006052"/>
    </source>
</evidence>
<comment type="similarity">
    <text evidence="3">Belongs to the phosphoenolpyruvate carboxykinase (ATP) family.</text>
</comment>
<accession>A0A811SJG7</accession>
<evidence type="ECO:0000259" key="13">
    <source>
        <dbReference type="Pfam" id="PF09335"/>
    </source>
</evidence>
<keyword evidence="7" id="KW-0067">ATP-binding</keyword>
<evidence type="ECO:0000256" key="11">
    <source>
        <dbReference type="ARBA" id="ARBA00047371"/>
    </source>
</evidence>
<evidence type="ECO:0000313" key="15">
    <source>
        <dbReference type="Proteomes" id="UP000604825"/>
    </source>
</evidence>
<keyword evidence="6" id="KW-0547">Nucleotide-binding</keyword>
<dbReference type="Gene3D" id="3.40.449.10">
    <property type="entry name" value="Phosphoenolpyruvate Carboxykinase, domain 1"/>
    <property type="match status" value="1"/>
</dbReference>
<dbReference type="FunFam" id="3.40.449.10:FF:000008">
    <property type="entry name" value="D111/G-patch domain-containing protein"/>
    <property type="match status" value="1"/>
</dbReference>